<protein>
    <submittedName>
        <fullName evidence="10">Polyprenol phosphomannose-dependent alpha 1,6 mannosyltransferase MptB</fullName>
    </submittedName>
</protein>
<feature type="region of interest" description="Disordered" evidence="8">
    <location>
        <begin position="1"/>
        <end position="55"/>
    </location>
</feature>
<feature type="region of interest" description="Disordered" evidence="8">
    <location>
        <begin position="534"/>
        <end position="562"/>
    </location>
</feature>
<gene>
    <name evidence="10" type="primary">mptB</name>
    <name evidence="10" type="ORF">HF519_22345</name>
</gene>
<dbReference type="Proteomes" id="UP000586918">
    <property type="component" value="Unassembled WGS sequence"/>
</dbReference>
<feature type="transmembrane region" description="Helical" evidence="9">
    <location>
        <begin position="346"/>
        <end position="372"/>
    </location>
</feature>
<dbReference type="AlphaFoldDB" id="A0A848DN92"/>
<dbReference type="Pfam" id="PF26314">
    <property type="entry name" value="MptA_B_family"/>
    <property type="match status" value="1"/>
</dbReference>
<feature type="transmembrane region" description="Helical" evidence="9">
    <location>
        <begin position="227"/>
        <end position="250"/>
    </location>
</feature>
<name>A0A848DN92_9PSEU</name>
<keyword evidence="4 9" id="KW-0812">Transmembrane</keyword>
<comment type="caution">
    <text evidence="10">The sequence shown here is derived from an EMBL/GenBank/DDBJ whole genome shotgun (WGS) entry which is preliminary data.</text>
</comment>
<feature type="transmembrane region" description="Helical" evidence="9">
    <location>
        <begin position="469"/>
        <end position="495"/>
    </location>
</feature>
<evidence type="ECO:0000256" key="8">
    <source>
        <dbReference type="SAM" id="MobiDB-lite"/>
    </source>
</evidence>
<sequence length="562" mass="58690">MSADMTAQPSPPVPRPASPERTTPVPVVSPDPGTTVVPAGSPAPRDGADAAPRGLRAMLGSPPRGPMLLGLCASLLMVIGAFGAGGILVRDPLLTNSPLGFWRYGHGRELATALVYLGVGLMAWAWVRLGRDVLARRVGGRAVLTVAAVWMTPMLFSPPLFTRDVFSYLAQGALPLAGFDPYAVGPEAMPGIFTDNVHYFWQDTPAPYGPLFILLAKGMAALAGDNIILGVIGMRLVLLPGLLLLIWALPELARRLGGRVPVALWIAVANPVMVIHLIGGGHNDLLVVGLLAAGSLLALRGRHATGIAIVTAAMAVKASAGVALPFLVLVWAAHLPGSRTARIVKAGAAGVGVFLVVFTAATLVAGVGLGWLPALSAPSMIVNWLSLPTGVGEFFHGLVGVVVNLPKQPFINIARMLGAAALVYILVSQWWKARDGGPDAVRRAGIVLFAVAVLSPATLPWYVSWGMALLAMVAWSPFALSWLVFGSLWLVIVYYPNGEAALYNWGYLAACVLLCALAAVSLLRPDPLSLRARRAGGDHPPQSAPPAASVTTTNNGAERRAG</sequence>
<evidence type="ECO:0000256" key="2">
    <source>
        <dbReference type="ARBA" id="ARBA00022676"/>
    </source>
</evidence>
<evidence type="ECO:0000256" key="7">
    <source>
        <dbReference type="ARBA" id="ARBA00043987"/>
    </source>
</evidence>
<keyword evidence="2 10" id="KW-0328">Glycosyltransferase</keyword>
<accession>A0A848DN92</accession>
<evidence type="ECO:0000256" key="3">
    <source>
        <dbReference type="ARBA" id="ARBA00022679"/>
    </source>
</evidence>
<reference evidence="10 11" key="1">
    <citation type="submission" date="2020-04" db="EMBL/GenBank/DDBJ databases">
        <authorList>
            <person name="Klaysubun C."/>
            <person name="Duangmal K."/>
            <person name="Lipun K."/>
        </authorList>
    </citation>
    <scope>NUCLEOTIDE SEQUENCE [LARGE SCALE GENOMIC DNA]</scope>
    <source>
        <strain evidence="10 11">DSM 45300</strain>
    </source>
</reference>
<comment type="subcellular location">
    <subcellularLocation>
        <location evidence="1">Membrane</location>
        <topology evidence="1">Multi-pass membrane protein</topology>
    </subcellularLocation>
</comment>
<evidence type="ECO:0000313" key="11">
    <source>
        <dbReference type="Proteomes" id="UP000586918"/>
    </source>
</evidence>
<keyword evidence="11" id="KW-1185">Reference proteome</keyword>
<keyword evidence="5 9" id="KW-1133">Transmembrane helix</keyword>
<keyword evidence="6 9" id="KW-0472">Membrane</keyword>
<dbReference type="EMBL" id="JAAXKZ010000102">
    <property type="protein sequence ID" value="NMH94270.1"/>
    <property type="molecule type" value="Genomic_DNA"/>
</dbReference>
<keyword evidence="3 10" id="KW-0808">Transferase</keyword>
<feature type="transmembrane region" description="Helical" evidence="9">
    <location>
        <begin position="409"/>
        <end position="431"/>
    </location>
</feature>
<evidence type="ECO:0000256" key="5">
    <source>
        <dbReference type="ARBA" id="ARBA00022989"/>
    </source>
</evidence>
<dbReference type="InterPro" id="IPR049829">
    <property type="entry name" value="MptA/B-like"/>
</dbReference>
<proteinExistence type="inferred from homology"/>
<feature type="transmembrane region" description="Helical" evidence="9">
    <location>
        <begin position="384"/>
        <end position="403"/>
    </location>
</feature>
<dbReference type="GO" id="GO:0016757">
    <property type="term" value="F:glycosyltransferase activity"/>
    <property type="evidence" value="ECO:0007669"/>
    <property type="project" value="UniProtKB-KW"/>
</dbReference>
<organism evidence="10 11">
    <name type="scientific">Pseudonocardia bannensis</name>
    <dbReference type="NCBI Taxonomy" id="630973"/>
    <lineage>
        <taxon>Bacteria</taxon>
        <taxon>Bacillati</taxon>
        <taxon>Actinomycetota</taxon>
        <taxon>Actinomycetes</taxon>
        <taxon>Pseudonocardiales</taxon>
        <taxon>Pseudonocardiaceae</taxon>
        <taxon>Pseudonocardia</taxon>
    </lineage>
</organism>
<feature type="transmembrane region" description="Helical" evidence="9">
    <location>
        <begin position="262"/>
        <end position="279"/>
    </location>
</feature>
<feature type="transmembrane region" description="Helical" evidence="9">
    <location>
        <begin position="142"/>
        <end position="161"/>
    </location>
</feature>
<feature type="transmembrane region" description="Helical" evidence="9">
    <location>
        <begin position="68"/>
        <end position="90"/>
    </location>
</feature>
<feature type="transmembrane region" description="Helical" evidence="9">
    <location>
        <begin position="502"/>
        <end position="523"/>
    </location>
</feature>
<feature type="transmembrane region" description="Helical" evidence="9">
    <location>
        <begin position="110"/>
        <end position="130"/>
    </location>
</feature>
<dbReference type="GO" id="GO:0016020">
    <property type="term" value="C:membrane"/>
    <property type="evidence" value="ECO:0007669"/>
    <property type="project" value="UniProtKB-SubCell"/>
</dbReference>
<evidence type="ECO:0000256" key="9">
    <source>
        <dbReference type="SAM" id="Phobius"/>
    </source>
</evidence>
<evidence type="ECO:0000313" key="10">
    <source>
        <dbReference type="EMBL" id="NMH94270.1"/>
    </source>
</evidence>
<feature type="transmembrane region" description="Helical" evidence="9">
    <location>
        <begin position="443"/>
        <end position="463"/>
    </location>
</feature>
<evidence type="ECO:0000256" key="4">
    <source>
        <dbReference type="ARBA" id="ARBA00022692"/>
    </source>
</evidence>
<feature type="transmembrane region" description="Helical" evidence="9">
    <location>
        <begin position="308"/>
        <end position="334"/>
    </location>
</feature>
<feature type="compositionally biased region" description="Low complexity" evidence="8">
    <location>
        <begin position="38"/>
        <end position="54"/>
    </location>
</feature>
<evidence type="ECO:0000256" key="1">
    <source>
        <dbReference type="ARBA" id="ARBA00004141"/>
    </source>
</evidence>
<comment type="similarity">
    <text evidence="7">Belongs to the MptA/B family.</text>
</comment>
<dbReference type="NCBIfam" id="NF038066">
    <property type="entry name" value="MptB"/>
    <property type="match status" value="1"/>
</dbReference>
<evidence type="ECO:0000256" key="6">
    <source>
        <dbReference type="ARBA" id="ARBA00023136"/>
    </source>
</evidence>